<proteinExistence type="predicted"/>
<dbReference type="EMBL" id="CAADFF010000145">
    <property type="protein sequence ID" value="VFJ99445.1"/>
    <property type="molecule type" value="Genomic_DNA"/>
</dbReference>
<dbReference type="AlphaFoldDB" id="A0A450V3W1"/>
<reference evidence="1" key="1">
    <citation type="submission" date="2019-02" db="EMBL/GenBank/DDBJ databases">
        <authorList>
            <person name="Gruber-Vodicka R. H."/>
            <person name="Seah K. B. B."/>
        </authorList>
    </citation>
    <scope>NUCLEOTIDE SEQUENCE</scope>
    <source>
        <strain evidence="1">BECK_M7</strain>
    </source>
</reference>
<organism evidence="1">
    <name type="scientific">Candidatus Kentrum sp. LFY</name>
    <dbReference type="NCBI Taxonomy" id="2126342"/>
    <lineage>
        <taxon>Bacteria</taxon>
        <taxon>Pseudomonadati</taxon>
        <taxon>Pseudomonadota</taxon>
        <taxon>Gammaproteobacteria</taxon>
        <taxon>Candidatus Kentrum</taxon>
    </lineage>
</organism>
<sequence>MEINSLLLTYVDSCKSHDVFTTKSNLDSFPFSNFTTAAFYGALGKERSLPQSWVWLLLYQMIWSLKKDNSIKAPESFFRLVSELEKIGFSAPSKFDDIVTQTRDKKSTIRGPSFDLAGLIGVNAAVTSFEYEAATTNQSKDIVFEKLITFTKYALMQCHSDNKHFILIDGLDRVLFTNKGDLSPIASLIDQSSSLNSELKVNEVPIKVIIVCRKDLFDRLPLYNSNAIKQSYSEELRWFTDARDHNKNELVFLANHRASLFLGREINIFNEAFNENIEITTSTTTRTYLVLTYILWHTRNTPRDFLMALRYIQGAHDPKNEKVTDKEIVEGLSNYAHDYFYDEIKDELMGYFDPDSIDKLFSIFISYGKYRMPTRDVIEKLEKGGFEKGTAEKMLRILFDCSAIGHIYYNEARKKETNVSKHYRAQSRFNPNHDLILHRALWKPFGFV</sequence>
<gene>
    <name evidence="1" type="ORF">BECKLFY1418B_GA0070995_11458</name>
</gene>
<evidence type="ECO:0000313" key="1">
    <source>
        <dbReference type="EMBL" id="VFJ99445.1"/>
    </source>
</evidence>
<name>A0A450V3W1_9GAMM</name>
<dbReference type="InterPro" id="IPR059206">
    <property type="entry name" value="Sll1717-like"/>
</dbReference>
<accession>A0A450V3W1</accession>
<protein>
    <submittedName>
        <fullName evidence="1">Uncharacterized protein</fullName>
    </submittedName>
</protein>
<dbReference type="NCBIfam" id="NF047389">
    <property type="entry name" value="ATPase_Sll1717"/>
    <property type="match status" value="1"/>
</dbReference>